<feature type="signal peptide" evidence="2">
    <location>
        <begin position="1"/>
        <end position="15"/>
    </location>
</feature>
<evidence type="ECO:0000256" key="2">
    <source>
        <dbReference type="SAM" id="SignalP"/>
    </source>
</evidence>
<feature type="domain" description="Serine hydrolase" evidence="3">
    <location>
        <begin position="16"/>
        <end position="209"/>
    </location>
</feature>
<keyword evidence="1" id="KW-0378">Hydrolase</keyword>
<accession>A0AAD7XJQ8</accession>
<dbReference type="PANTHER" id="PTHR48070:SF6">
    <property type="entry name" value="ESTERASE OVCA2"/>
    <property type="match status" value="1"/>
</dbReference>
<reference evidence="4" key="1">
    <citation type="submission" date="2023-01" db="EMBL/GenBank/DDBJ databases">
        <title>Metagenome sequencing of chrysophaentin producing Chrysophaeum taylorii.</title>
        <authorList>
            <person name="Davison J."/>
            <person name="Bewley C."/>
        </authorList>
    </citation>
    <scope>NUCLEOTIDE SEQUENCE</scope>
    <source>
        <strain evidence="4">NIES-1699</strain>
    </source>
</reference>
<organism evidence="4 5">
    <name type="scientific">Chrysophaeum taylorii</name>
    <dbReference type="NCBI Taxonomy" id="2483200"/>
    <lineage>
        <taxon>Eukaryota</taxon>
        <taxon>Sar</taxon>
        <taxon>Stramenopiles</taxon>
        <taxon>Ochrophyta</taxon>
        <taxon>Pelagophyceae</taxon>
        <taxon>Pelagomonadales</taxon>
        <taxon>Pelagomonadaceae</taxon>
        <taxon>Chrysophaeum</taxon>
    </lineage>
</organism>
<name>A0AAD7XJQ8_9STRA</name>
<dbReference type="GO" id="GO:0005737">
    <property type="term" value="C:cytoplasm"/>
    <property type="evidence" value="ECO:0007669"/>
    <property type="project" value="TreeGrafter"/>
</dbReference>
<gene>
    <name evidence="4" type="ORF">CTAYLR_004444</name>
</gene>
<dbReference type="Pfam" id="PF03959">
    <property type="entry name" value="FSH1"/>
    <property type="match status" value="1"/>
</dbReference>
<feature type="chain" id="PRO_5042166891" description="Serine hydrolase domain-containing protein" evidence="2">
    <location>
        <begin position="16"/>
        <end position="226"/>
    </location>
</feature>
<dbReference type="Proteomes" id="UP001230188">
    <property type="component" value="Unassembled WGS sequence"/>
</dbReference>
<evidence type="ECO:0000256" key="1">
    <source>
        <dbReference type="ARBA" id="ARBA00022801"/>
    </source>
</evidence>
<dbReference type="GO" id="GO:0005634">
    <property type="term" value="C:nucleus"/>
    <property type="evidence" value="ECO:0007669"/>
    <property type="project" value="TreeGrafter"/>
</dbReference>
<evidence type="ECO:0000313" key="4">
    <source>
        <dbReference type="EMBL" id="KAJ8601933.1"/>
    </source>
</evidence>
<proteinExistence type="predicted"/>
<dbReference type="SUPFAM" id="SSF53474">
    <property type="entry name" value="alpha/beta-Hydrolases"/>
    <property type="match status" value="1"/>
</dbReference>
<evidence type="ECO:0000259" key="3">
    <source>
        <dbReference type="Pfam" id="PF03959"/>
    </source>
</evidence>
<dbReference type="GO" id="GO:0016787">
    <property type="term" value="F:hydrolase activity"/>
    <property type="evidence" value="ECO:0007669"/>
    <property type="project" value="UniProtKB-KW"/>
</dbReference>
<sequence length="226" mass="24938">MRMFFVVAALKGSLAMSTVRRILVLHGKGGSGPSMRDRFARITSALPEFDFVFPTAPHESSGGFAWWLVKPGERSFTATEFIGLEDSLNLIRREQKQTRFEAVWGHSQGAILLAAVLARAQRYRGNFGLSPPVFAHSRLVKYILNGAAWPAPFEDDLRDLTEVNERTLHCYGTADDINPPDQAARLAALFDGTTYVHSGGHYVPDDADAILAYRNFLVGGRGAVDR</sequence>
<dbReference type="PANTHER" id="PTHR48070">
    <property type="entry name" value="ESTERASE OVCA2"/>
    <property type="match status" value="1"/>
</dbReference>
<dbReference type="EMBL" id="JAQMWT010000393">
    <property type="protein sequence ID" value="KAJ8601933.1"/>
    <property type="molecule type" value="Genomic_DNA"/>
</dbReference>
<keyword evidence="5" id="KW-1185">Reference proteome</keyword>
<dbReference type="InterPro" id="IPR029058">
    <property type="entry name" value="AB_hydrolase_fold"/>
</dbReference>
<dbReference type="InterPro" id="IPR050593">
    <property type="entry name" value="LovG"/>
</dbReference>
<protein>
    <recommendedName>
        <fullName evidence="3">Serine hydrolase domain-containing protein</fullName>
    </recommendedName>
</protein>
<dbReference type="Gene3D" id="3.40.50.1820">
    <property type="entry name" value="alpha/beta hydrolase"/>
    <property type="match status" value="1"/>
</dbReference>
<dbReference type="AlphaFoldDB" id="A0AAD7XJQ8"/>
<dbReference type="InterPro" id="IPR005645">
    <property type="entry name" value="FSH-like_dom"/>
</dbReference>
<evidence type="ECO:0000313" key="5">
    <source>
        <dbReference type="Proteomes" id="UP001230188"/>
    </source>
</evidence>
<keyword evidence="2" id="KW-0732">Signal</keyword>
<comment type="caution">
    <text evidence="4">The sequence shown here is derived from an EMBL/GenBank/DDBJ whole genome shotgun (WGS) entry which is preliminary data.</text>
</comment>